<name>A0A2T5HSY3_9PROT</name>
<dbReference type="EMBL" id="QAOI01000026">
    <property type="protein sequence ID" value="PTQ74694.1"/>
    <property type="molecule type" value="Genomic_DNA"/>
</dbReference>
<evidence type="ECO:0000256" key="1">
    <source>
        <dbReference type="SAM" id="MobiDB-lite"/>
    </source>
</evidence>
<feature type="compositionally biased region" description="Basic residues" evidence="1">
    <location>
        <begin position="193"/>
        <end position="207"/>
    </location>
</feature>
<evidence type="ECO:0000313" key="3">
    <source>
        <dbReference type="Proteomes" id="UP000244128"/>
    </source>
</evidence>
<dbReference type="Proteomes" id="UP000244128">
    <property type="component" value="Unassembled WGS sequence"/>
</dbReference>
<comment type="caution">
    <text evidence="2">The sequence shown here is derived from an EMBL/GenBank/DDBJ whole genome shotgun (WGS) entry which is preliminary data.</text>
</comment>
<evidence type="ECO:0000313" key="2">
    <source>
        <dbReference type="EMBL" id="PTQ74694.1"/>
    </source>
</evidence>
<protein>
    <submittedName>
        <fullName evidence="2">Uncharacterized protein</fullName>
    </submittedName>
</protein>
<sequence length="207" mass="24296">MSNDDIREQLREKYYRRGIEEGIKSEQKRLNEIFSLLGDTSDKNSSIYFFDYEFETIDQVRSGIELGDRKAMLALLDITARALHAYEVLPKDVRKALAYGLEKMCANLHQQRDFLQIKRGKSTEIEKRIQSNKEFITASSVEFHRYNDGCTLEEARARVAEEKGLTESLVHKRWKREHKNAKKNLEMVTSITKRPRKQVASKPRRKK</sequence>
<organism evidence="2 3">
    <name type="scientific">Nitrosomonas oligotropha</name>
    <dbReference type="NCBI Taxonomy" id="42354"/>
    <lineage>
        <taxon>Bacteria</taxon>
        <taxon>Pseudomonadati</taxon>
        <taxon>Pseudomonadota</taxon>
        <taxon>Betaproteobacteria</taxon>
        <taxon>Nitrosomonadales</taxon>
        <taxon>Nitrosomonadaceae</taxon>
        <taxon>Nitrosomonas</taxon>
    </lineage>
</organism>
<accession>A0A2T5HSY3</accession>
<dbReference type="AlphaFoldDB" id="A0A2T5HSY3"/>
<feature type="region of interest" description="Disordered" evidence="1">
    <location>
        <begin position="188"/>
        <end position="207"/>
    </location>
</feature>
<proteinExistence type="predicted"/>
<reference evidence="2 3" key="1">
    <citation type="submission" date="2018-04" db="EMBL/GenBank/DDBJ databases">
        <title>Active sludge and wastewater microbial communities from Klosterneuburg, Austria.</title>
        <authorList>
            <person name="Wagner M."/>
        </authorList>
    </citation>
    <scope>NUCLEOTIDE SEQUENCE [LARGE SCALE GENOMIC DNA]</scope>
    <source>
        <strain evidence="2 3">Nm49</strain>
    </source>
</reference>
<gene>
    <name evidence="2" type="ORF">C8R26_12627</name>
</gene>
<dbReference type="RefSeq" id="WP_107804098.1">
    <property type="nucleotide sequence ID" value="NZ_QAOI01000026.1"/>
</dbReference>